<feature type="non-terminal residue" evidence="2">
    <location>
        <position position="1"/>
    </location>
</feature>
<feature type="region of interest" description="Disordered" evidence="1">
    <location>
        <begin position="1"/>
        <end position="23"/>
    </location>
</feature>
<keyword evidence="3" id="KW-1185">Reference proteome</keyword>
<sequence length="855" mass="96409">DASGRLIDPSAAPPPVSNKSADDWGPYGDKLRFETAEFIFQNAEMSAGEVDRLCELWGRSLQSDRGGALPPFTDHKELYETIDATQVGDVQWDSFTLKYSGERPSVGDVPPWMDVTYDFWFRPAYSLVERLLSNTDFDREFDYAPYRDFGGEDETRHYENFMSGDWAWMQADKIAADSSTHGSTFVPIILGSDKTTVSVATGQNDYWPVYLSIGNIHNNVRRAHRNAVELLAFLAIPKAAKKYTDDPLFRRFKKQLFHAAMTRILASLKAGMTTPQLMKCPDRHFRHIVFSIGPYIADYPEQVLISGIVQNWCGRCLAFPNDLDSGGAPRTREFTHALIEELPLGMIWDEWGVDANVVPFTDDFPRADIRQLLAPDILHQLIKGTFKDHLVEWVGNYLELEYGKAGAKERLADIDRRIASAPPFPGLRRFPDGRGFSQWTGDDSKALMKVYLPAIEGHVPDDVIRTFRAFLEFCYIVRQNVITDDTLEELKDALRRFHQYREVFRDLGVRPGGFSLPRQHSLTHYESLIRLFGAPNGLCTSITESKHITAVKKPWRRSSKHNALGQILRTNQRLAQLAAARADFEARGMLPPSHRVYAGPPTRNATGNSDATEEENEEGVEGPVVHCLLCIYSDMIILQARNRAKTCPALAIELGIPSLPSLVAHFLVEQLHPESQLACSRLPPFTGRIKIFNSATATFVAPSDPSGIGSMRREHIRAVPSWRRGPARYDCVFVNTDDAQEGMLSMEVARVYCFFSFIHTDGQTFPCALVHWFDRIVDVPDELTGMWMVAPSFLDDGSHNLAVIHVDSIVRSAHLLPIFGKENVPPLVNCHNSLDIYRAFYVNRFADHHAYELAS</sequence>
<dbReference type="Pfam" id="PF18759">
    <property type="entry name" value="Plavaka"/>
    <property type="match status" value="1"/>
</dbReference>
<accession>A0A0C9W7G6</accession>
<protein>
    <submittedName>
        <fullName evidence="2">Uncharacterized protein</fullName>
    </submittedName>
</protein>
<dbReference type="OrthoDB" id="2661273at2759"/>
<evidence type="ECO:0000256" key="1">
    <source>
        <dbReference type="SAM" id="MobiDB-lite"/>
    </source>
</evidence>
<dbReference type="AlphaFoldDB" id="A0A0C9W7G6"/>
<dbReference type="HOGENOM" id="CLU_006344_1_0_1"/>
<proteinExistence type="predicted"/>
<dbReference type="InterPro" id="IPR041078">
    <property type="entry name" value="Plavaka"/>
</dbReference>
<dbReference type="Proteomes" id="UP000053820">
    <property type="component" value="Unassembled WGS sequence"/>
</dbReference>
<reference evidence="2 3" key="1">
    <citation type="submission" date="2014-04" db="EMBL/GenBank/DDBJ databases">
        <title>Evolutionary Origins and Diversification of the Mycorrhizal Mutualists.</title>
        <authorList>
            <consortium name="DOE Joint Genome Institute"/>
            <consortium name="Mycorrhizal Genomics Consortium"/>
            <person name="Kohler A."/>
            <person name="Kuo A."/>
            <person name="Nagy L.G."/>
            <person name="Floudas D."/>
            <person name="Copeland A."/>
            <person name="Barry K.W."/>
            <person name="Cichocki N."/>
            <person name="Veneault-Fourrey C."/>
            <person name="LaButti K."/>
            <person name="Lindquist E.A."/>
            <person name="Lipzen A."/>
            <person name="Lundell T."/>
            <person name="Morin E."/>
            <person name="Murat C."/>
            <person name="Riley R."/>
            <person name="Ohm R."/>
            <person name="Sun H."/>
            <person name="Tunlid A."/>
            <person name="Henrissat B."/>
            <person name="Grigoriev I.V."/>
            <person name="Hibbett D.S."/>
            <person name="Martin F."/>
        </authorList>
    </citation>
    <scope>NUCLEOTIDE SEQUENCE [LARGE SCALE GENOMIC DNA]</scope>
    <source>
        <strain evidence="2 3">MD-312</strain>
    </source>
</reference>
<name>A0A0C9W7G6_9AGAM</name>
<feature type="region of interest" description="Disordered" evidence="1">
    <location>
        <begin position="591"/>
        <end position="618"/>
    </location>
</feature>
<evidence type="ECO:0000313" key="3">
    <source>
        <dbReference type="Proteomes" id="UP000053820"/>
    </source>
</evidence>
<dbReference type="EMBL" id="KN839910">
    <property type="protein sequence ID" value="KIJ58801.1"/>
    <property type="molecule type" value="Genomic_DNA"/>
</dbReference>
<evidence type="ECO:0000313" key="2">
    <source>
        <dbReference type="EMBL" id="KIJ58801.1"/>
    </source>
</evidence>
<organism evidence="2 3">
    <name type="scientific">Hydnomerulius pinastri MD-312</name>
    <dbReference type="NCBI Taxonomy" id="994086"/>
    <lineage>
        <taxon>Eukaryota</taxon>
        <taxon>Fungi</taxon>
        <taxon>Dikarya</taxon>
        <taxon>Basidiomycota</taxon>
        <taxon>Agaricomycotina</taxon>
        <taxon>Agaricomycetes</taxon>
        <taxon>Agaricomycetidae</taxon>
        <taxon>Boletales</taxon>
        <taxon>Boletales incertae sedis</taxon>
        <taxon>Leucogyrophana</taxon>
    </lineage>
</organism>
<gene>
    <name evidence="2" type="ORF">HYDPIDRAFT_101977</name>
</gene>